<comment type="cofactor">
    <cofactor evidence="1">
        <name>Mn(2+)</name>
        <dbReference type="ChEBI" id="CHEBI:29035"/>
    </cofactor>
</comment>
<comment type="caution">
    <text evidence="8">The sequence shown here is derived from an EMBL/GenBank/DDBJ whole genome shotgun (WGS) entry which is preliminary data.</text>
</comment>
<dbReference type="EMBL" id="JAUJEA010000003">
    <property type="protein sequence ID" value="MDN5202043.1"/>
    <property type="molecule type" value="Genomic_DNA"/>
</dbReference>
<keyword evidence="6" id="KW-0460">Magnesium</keyword>
<dbReference type="RefSeq" id="WP_346752067.1">
    <property type="nucleotide sequence ID" value="NZ_JAUJEA010000003.1"/>
</dbReference>
<dbReference type="PANTHER" id="PTHR22748">
    <property type="entry name" value="AP ENDONUCLEASE"/>
    <property type="match status" value="1"/>
</dbReference>
<dbReference type="PROSITE" id="PS00727">
    <property type="entry name" value="AP_NUCLEASE_F1_2"/>
    <property type="match status" value="1"/>
</dbReference>
<evidence type="ECO:0000313" key="9">
    <source>
        <dbReference type="Proteomes" id="UP001172082"/>
    </source>
</evidence>
<dbReference type="CDD" id="cd10281">
    <property type="entry name" value="Nape_like_AP-endo"/>
    <property type="match status" value="1"/>
</dbReference>
<evidence type="ECO:0000256" key="4">
    <source>
        <dbReference type="ARBA" id="ARBA00022723"/>
    </source>
</evidence>
<accession>A0ABT8KPB3</accession>
<evidence type="ECO:0000256" key="5">
    <source>
        <dbReference type="ARBA" id="ARBA00022801"/>
    </source>
</evidence>
<evidence type="ECO:0000256" key="1">
    <source>
        <dbReference type="ARBA" id="ARBA00001936"/>
    </source>
</evidence>
<proteinExistence type="inferred from homology"/>
<evidence type="ECO:0000256" key="6">
    <source>
        <dbReference type="ARBA" id="ARBA00022842"/>
    </source>
</evidence>
<dbReference type="InterPro" id="IPR005135">
    <property type="entry name" value="Endo/exonuclease/phosphatase"/>
</dbReference>
<dbReference type="NCBIfam" id="TIGR00633">
    <property type="entry name" value="xth"/>
    <property type="match status" value="1"/>
</dbReference>
<organism evidence="8 9">
    <name type="scientific">Splendidivirga corallicola</name>
    <dbReference type="NCBI Taxonomy" id="3051826"/>
    <lineage>
        <taxon>Bacteria</taxon>
        <taxon>Pseudomonadati</taxon>
        <taxon>Bacteroidota</taxon>
        <taxon>Cytophagia</taxon>
        <taxon>Cytophagales</taxon>
        <taxon>Splendidivirgaceae</taxon>
        <taxon>Splendidivirga</taxon>
    </lineage>
</organism>
<dbReference type="PROSITE" id="PS51435">
    <property type="entry name" value="AP_NUCLEASE_F1_4"/>
    <property type="match status" value="1"/>
</dbReference>
<dbReference type="Gene3D" id="3.60.10.10">
    <property type="entry name" value="Endonuclease/exonuclease/phosphatase"/>
    <property type="match status" value="1"/>
</dbReference>
<feature type="domain" description="Endonuclease/exonuclease/phosphatase" evidence="7">
    <location>
        <begin position="5"/>
        <end position="246"/>
    </location>
</feature>
<dbReference type="InterPro" id="IPR020848">
    <property type="entry name" value="AP_endonuclease_F1_CS"/>
</dbReference>
<comment type="similarity">
    <text evidence="3">Belongs to the DNA repair enzymes AP/ExoA family.</text>
</comment>
<dbReference type="InterPro" id="IPR020847">
    <property type="entry name" value="AP_endonuclease_F1_BS"/>
</dbReference>
<gene>
    <name evidence="8" type="ORF">QQ008_11735</name>
</gene>
<sequence length="254" mass="29385">MTRILSYNINGIRAALKKGFGDWLKKTNADIVCLQEVKAHEEQLDLNIFKSLGYRIYWKPALKKGYSGVAILSKTEPLKVNYESGLTKYDEEGRILTAHYENFSVMSVYMPSGSSGEERQAFKMTFLDDFQEYIEELNKKYPNLIISGDYNICHQAIDIHNPVANKNSSGFLPEERAWLSTFLKSGFIDTFRHFNPEPNHYTWWSYRANAREKNLGWRIDYHMASNGLLDRLSRSTILSQAKHSDHCPILLELD</sequence>
<dbReference type="InterPro" id="IPR004808">
    <property type="entry name" value="AP_endonuc_1"/>
</dbReference>
<dbReference type="NCBIfam" id="TIGR00195">
    <property type="entry name" value="exoDNase_III"/>
    <property type="match status" value="1"/>
</dbReference>
<keyword evidence="9" id="KW-1185">Reference proteome</keyword>
<dbReference type="Pfam" id="PF03372">
    <property type="entry name" value="Exo_endo_phos"/>
    <property type="match status" value="1"/>
</dbReference>
<dbReference type="PANTHER" id="PTHR22748:SF6">
    <property type="entry name" value="DNA-(APURINIC OR APYRIMIDINIC SITE) ENDONUCLEASE"/>
    <property type="match status" value="1"/>
</dbReference>
<evidence type="ECO:0000256" key="2">
    <source>
        <dbReference type="ARBA" id="ARBA00001946"/>
    </source>
</evidence>
<evidence type="ECO:0000313" key="8">
    <source>
        <dbReference type="EMBL" id="MDN5202043.1"/>
    </source>
</evidence>
<dbReference type="SUPFAM" id="SSF56219">
    <property type="entry name" value="DNase I-like"/>
    <property type="match status" value="1"/>
</dbReference>
<evidence type="ECO:0000259" key="7">
    <source>
        <dbReference type="Pfam" id="PF03372"/>
    </source>
</evidence>
<reference evidence="8" key="1">
    <citation type="submission" date="2023-06" db="EMBL/GenBank/DDBJ databases">
        <title>Genomic of Parafulvivirga corallium.</title>
        <authorList>
            <person name="Wang G."/>
        </authorList>
    </citation>
    <scope>NUCLEOTIDE SEQUENCE</scope>
    <source>
        <strain evidence="8">BMA10</strain>
    </source>
</reference>
<dbReference type="PROSITE" id="PS00726">
    <property type="entry name" value="AP_NUCLEASE_F1_1"/>
    <property type="match status" value="1"/>
</dbReference>
<keyword evidence="4" id="KW-0479">Metal-binding</keyword>
<name>A0ABT8KPB3_9BACT</name>
<keyword evidence="5" id="KW-0378">Hydrolase</keyword>
<dbReference type="InterPro" id="IPR036691">
    <property type="entry name" value="Endo/exonu/phosph_ase_sf"/>
</dbReference>
<comment type="cofactor">
    <cofactor evidence="2">
        <name>Mg(2+)</name>
        <dbReference type="ChEBI" id="CHEBI:18420"/>
    </cofactor>
</comment>
<dbReference type="Proteomes" id="UP001172082">
    <property type="component" value="Unassembled WGS sequence"/>
</dbReference>
<evidence type="ECO:0000256" key="3">
    <source>
        <dbReference type="ARBA" id="ARBA00007092"/>
    </source>
</evidence>
<protein>
    <submittedName>
        <fullName evidence="8">Exodeoxyribonuclease III</fullName>
    </submittedName>
</protein>